<feature type="region of interest" description="Disordered" evidence="1">
    <location>
        <begin position="363"/>
        <end position="386"/>
    </location>
</feature>
<dbReference type="Proteomes" id="UP000187209">
    <property type="component" value="Unassembled WGS sequence"/>
</dbReference>
<evidence type="ECO:0000313" key="2">
    <source>
        <dbReference type="EMBL" id="OMJ94044.1"/>
    </source>
</evidence>
<comment type="caution">
    <text evidence="2">The sequence shown here is derived from an EMBL/GenBank/DDBJ whole genome shotgun (WGS) entry which is preliminary data.</text>
</comment>
<feature type="region of interest" description="Disordered" evidence="1">
    <location>
        <begin position="289"/>
        <end position="308"/>
    </location>
</feature>
<sequence>MHNARKERAEIMEKQKKAAQKEKRVTATSFNPASAGKAEPIYYSPSNMDGMGLWCQPVSNPSSRKIEKPPIPEPSVFTNDVELKLSKEMSQMLEKKCSELGRLLDQEKYEKKTLEVKIQALEKSLKDSQSEIAEWEEHAKVLQTQKNELENAMDENCIHYNYTENEISSLQKELENEKQRAEMYRKMQEQEIILKEEEGDEYQHEIESLKQTIDGLNDENAGLKEYLGHLQQENEKLIEEREKLGQRYVQEVTLSQTKEEKAKMKATKINLLTTENKALQQKIRELEESRKKNQDFMKKKDDEIKSTKNEIESLKNRIRSEQEMRKHQVDLVAQRDMRLRILEEKHMKLEQQYQKLVKIIPDDEKAEKTPKPKLVKVQANPDLFND</sequence>
<dbReference type="EMBL" id="MPUH01000032">
    <property type="protein sequence ID" value="OMJ94044.1"/>
    <property type="molecule type" value="Genomic_DNA"/>
</dbReference>
<protein>
    <submittedName>
        <fullName evidence="2">Uncharacterized protein</fullName>
    </submittedName>
</protein>
<keyword evidence="3" id="KW-1185">Reference proteome</keyword>
<evidence type="ECO:0000313" key="3">
    <source>
        <dbReference type="Proteomes" id="UP000187209"/>
    </source>
</evidence>
<reference evidence="2 3" key="1">
    <citation type="submission" date="2016-11" db="EMBL/GenBank/DDBJ databases">
        <title>The macronuclear genome of Stentor coeruleus: a giant cell with tiny introns.</title>
        <authorList>
            <person name="Slabodnick M."/>
            <person name="Ruby J.G."/>
            <person name="Reiff S.B."/>
            <person name="Swart E.C."/>
            <person name="Gosai S."/>
            <person name="Prabakaran S."/>
            <person name="Witkowska E."/>
            <person name="Larue G.E."/>
            <person name="Fisher S."/>
            <person name="Freeman R.M."/>
            <person name="Gunawardena J."/>
            <person name="Chu W."/>
            <person name="Stover N.A."/>
            <person name="Gregory B.D."/>
            <person name="Nowacki M."/>
            <person name="Derisi J."/>
            <person name="Roy S.W."/>
            <person name="Marshall W.F."/>
            <person name="Sood P."/>
        </authorList>
    </citation>
    <scope>NUCLEOTIDE SEQUENCE [LARGE SCALE GENOMIC DNA]</scope>
    <source>
        <strain evidence="2">WM001</strain>
    </source>
</reference>
<gene>
    <name evidence="2" type="ORF">SteCoe_2814</name>
</gene>
<organism evidence="2 3">
    <name type="scientific">Stentor coeruleus</name>
    <dbReference type="NCBI Taxonomy" id="5963"/>
    <lineage>
        <taxon>Eukaryota</taxon>
        <taxon>Sar</taxon>
        <taxon>Alveolata</taxon>
        <taxon>Ciliophora</taxon>
        <taxon>Postciliodesmatophora</taxon>
        <taxon>Heterotrichea</taxon>
        <taxon>Heterotrichida</taxon>
        <taxon>Stentoridae</taxon>
        <taxon>Stentor</taxon>
    </lineage>
</organism>
<accession>A0A1R2CYF6</accession>
<dbReference type="AlphaFoldDB" id="A0A1R2CYF6"/>
<evidence type="ECO:0000256" key="1">
    <source>
        <dbReference type="SAM" id="MobiDB-lite"/>
    </source>
</evidence>
<proteinExistence type="predicted"/>
<feature type="region of interest" description="Disordered" evidence="1">
    <location>
        <begin position="1"/>
        <end position="38"/>
    </location>
</feature>
<dbReference type="OrthoDB" id="10490389at2759"/>
<name>A0A1R2CYF6_9CILI</name>
<feature type="compositionally biased region" description="Basic and acidic residues" evidence="1">
    <location>
        <begin position="1"/>
        <end position="25"/>
    </location>
</feature>